<comment type="caution">
    <text evidence="8">The sequence shown here is derived from an EMBL/GenBank/DDBJ whole genome shotgun (WGS) entry which is preliminary data.</text>
</comment>
<keyword evidence="4" id="KW-0862">Zinc</keyword>
<keyword evidence="5" id="KW-0560">Oxidoreductase</keyword>
<dbReference type="PANTHER" id="PTHR43161">
    <property type="entry name" value="SORBITOL DEHYDROGENASE"/>
    <property type="match status" value="1"/>
</dbReference>
<comment type="similarity">
    <text evidence="2">Belongs to the zinc-containing alcohol dehydrogenase family.</text>
</comment>
<dbReference type="SUPFAM" id="SSF50129">
    <property type="entry name" value="GroES-like"/>
    <property type="match status" value="1"/>
</dbReference>
<dbReference type="GO" id="GO:0016491">
    <property type="term" value="F:oxidoreductase activity"/>
    <property type="evidence" value="ECO:0007669"/>
    <property type="project" value="UniProtKB-KW"/>
</dbReference>
<reference evidence="8" key="1">
    <citation type="submission" date="2021-03" db="EMBL/GenBank/DDBJ databases">
        <authorList>
            <person name="Li Z."/>
            <person name="Yang C."/>
        </authorList>
    </citation>
    <scope>NUCLEOTIDE SEQUENCE</scope>
    <source>
        <strain evidence="8">Dzin_1.0</strain>
        <tissue evidence="8">Leaf</tissue>
    </source>
</reference>
<dbReference type="InterPro" id="IPR013154">
    <property type="entry name" value="ADH-like_N"/>
</dbReference>
<name>A0A9D5D6X4_9LILI</name>
<organism evidence="8 9">
    <name type="scientific">Dioscorea zingiberensis</name>
    <dbReference type="NCBI Taxonomy" id="325984"/>
    <lineage>
        <taxon>Eukaryota</taxon>
        <taxon>Viridiplantae</taxon>
        <taxon>Streptophyta</taxon>
        <taxon>Embryophyta</taxon>
        <taxon>Tracheophyta</taxon>
        <taxon>Spermatophyta</taxon>
        <taxon>Magnoliopsida</taxon>
        <taxon>Liliopsida</taxon>
        <taxon>Dioscoreales</taxon>
        <taxon>Dioscoreaceae</taxon>
        <taxon>Dioscorea</taxon>
    </lineage>
</organism>
<evidence type="ECO:0000256" key="1">
    <source>
        <dbReference type="ARBA" id="ARBA00001947"/>
    </source>
</evidence>
<dbReference type="PANTHER" id="PTHR43161:SF9">
    <property type="entry name" value="SORBITOL DEHYDROGENASE"/>
    <property type="match status" value="1"/>
</dbReference>
<comment type="cofactor">
    <cofactor evidence="1">
        <name>Zn(2+)</name>
        <dbReference type="ChEBI" id="CHEBI:29105"/>
    </cofactor>
</comment>
<proteinExistence type="inferred from homology"/>
<feature type="region of interest" description="Disordered" evidence="6">
    <location>
        <begin position="22"/>
        <end position="42"/>
    </location>
</feature>
<evidence type="ECO:0000256" key="5">
    <source>
        <dbReference type="ARBA" id="ARBA00023002"/>
    </source>
</evidence>
<evidence type="ECO:0000256" key="3">
    <source>
        <dbReference type="ARBA" id="ARBA00022723"/>
    </source>
</evidence>
<dbReference type="SUPFAM" id="SSF51735">
    <property type="entry name" value="NAD(P)-binding Rossmann-fold domains"/>
    <property type="match status" value="1"/>
</dbReference>
<evidence type="ECO:0000256" key="4">
    <source>
        <dbReference type="ARBA" id="ARBA00022833"/>
    </source>
</evidence>
<dbReference type="Proteomes" id="UP001085076">
    <property type="component" value="Miscellaneous, Linkage group lg01"/>
</dbReference>
<dbReference type="Pfam" id="PF08240">
    <property type="entry name" value="ADH_N"/>
    <property type="match status" value="1"/>
</dbReference>
<keyword evidence="3" id="KW-0479">Metal-binding</keyword>
<evidence type="ECO:0000313" key="8">
    <source>
        <dbReference type="EMBL" id="KAJ0985582.1"/>
    </source>
</evidence>
<feature type="domain" description="Alcohol dehydrogenase-like N-terminal" evidence="7">
    <location>
        <begin position="187"/>
        <end position="272"/>
    </location>
</feature>
<evidence type="ECO:0000256" key="6">
    <source>
        <dbReference type="SAM" id="MobiDB-lite"/>
    </source>
</evidence>
<reference evidence="8" key="2">
    <citation type="journal article" date="2022" name="Hortic Res">
        <title>The genome of Dioscorea zingiberensis sheds light on the biosynthesis, origin and evolution of the medicinally important diosgenin saponins.</title>
        <authorList>
            <person name="Li Y."/>
            <person name="Tan C."/>
            <person name="Li Z."/>
            <person name="Guo J."/>
            <person name="Li S."/>
            <person name="Chen X."/>
            <person name="Wang C."/>
            <person name="Dai X."/>
            <person name="Yang H."/>
            <person name="Song W."/>
            <person name="Hou L."/>
            <person name="Xu J."/>
            <person name="Tong Z."/>
            <person name="Xu A."/>
            <person name="Yuan X."/>
            <person name="Wang W."/>
            <person name="Yang Q."/>
            <person name="Chen L."/>
            <person name="Sun Z."/>
            <person name="Wang K."/>
            <person name="Pan B."/>
            <person name="Chen J."/>
            <person name="Bao Y."/>
            <person name="Liu F."/>
            <person name="Qi X."/>
            <person name="Gang D.R."/>
            <person name="Wen J."/>
            <person name="Li J."/>
        </authorList>
    </citation>
    <scope>NUCLEOTIDE SEQUENCE</scope>
    <source>
        <strain evidence="8">Dzin_1.0</strain>
    </source>
</reference>
<gene>
    <name evidence="8" type="ORF">J5N97_003938</name>
</gene>
<dbReference type="Gene3D" id="3.90.180.10">
    <property type="entry name" value="Medium-chain alcohol dehydrogenases, catalytic domain"/>
    <property type="match status" value="1"/>
</dbReference>
<protein>
    <recommendedName>
        <fullName evidence="7">Alcohol dehydrogenase-like N-terminal domain-containing protein</fullName>
    </recommendedName>
</protein>
<dbReference type="GO" id="GO:0046872">
    <property type="term" value="F:metal ion binding"/>
    <property type="evidence" value="ECO:0007669"/>
    <property type="project" value="UniProtKB-KW"/>
</dbReference>
<evidence type="ECO:0000259" key="7">
    <source>
        <dbReference type="Pfam" id="PF08240"/>
    </source>
</evidence>
<dbReference type="Gene3D" id="3.40.50.720">
    <property type="entry name" value="NAD(P)-binding Rossmann-like Domain"/>
    <property type="match status" value="1"/>
</dbReference>
<evidence type="ECO:0000313" key="9">
    <source>
        <dbReference type="Proteomes" id="UP001085076"/>
    </source>
</evidence>
<dbReference type="EMBL" id="JAGGNH010000001">
    <property type="protein sequence ID" value="KAJ0985582.1"/>
    <property type="molecule type" value="Genomic_DNA"/>
</dbReference>
<sequence>MPATIPARIHHLPLALAVLDSPDDSVDKHDEDPPPVLDPGDHQELYVTHLDDPVDELNEDPPSALDPGDHWAIYDKLLDPELCHTKSSKLALACQHRRSFLLMNQGDPKEVMKQRMLDVDGFFMLPIAATMVNKQPPDDLEGYQLLFVTLDKQKIDRADLLHFSPTAAPAPGKWIYVYVKTMSCASFVVTEPMVIERECAGVVAEVGSKVKSRVIGVRMALESGINCLHCNYRKGACYNLCPDLNFCATPPAHDSLANRGVHPAYLCFKLPDNVSLEDGAMCEPLDVGIHACRHANVGSETNVLLMLAAPIGLVSMLAAHTFGARRIVIVDVDDHGLSIAKSLGANVVKVSPNNLGVDDDVVQIQKATDADIVAINFSCSLFVSVQIFLVCMYASGYAIGLATFTDNQIVECDDASVKMMVGGRMECGTFEDALPLFDEMSDRDAITWNLMIKLVQRNRFKGGLEFLEERVEPNGSALANLLNACTHLGAMEQGLVNDGLKYLSFMTAVYGIQLNAQHYCLVDLSDERKEPVTKGLQTPILIDSAVFGMIVSHGKQDAVKPLLALITNPNNETDDGEATPRHMAAEIGNKEGVNCFLKAGEIFTLVTLYFGLGSLLSVYGCYQLVRAKGNSAVLIGLRHNPVLRDLFFAVWTKEPQGVKDAERILEEKRRVELIFFKAFNNRGRFRLQDFAGKSIVWGIRSWVEGLKGFGRSWMDQSRDRQEGRI</sequence>
<accession>A0A9D5D6X4</accession>
<dbReference type="AlphaFoldDB" id="A0A9D5D6X4"/>
<dbReference type="OrthoDB" id="1879366at2759"/>
<evidence type="ECO:0000256" key="2">
    <source>
        <dbReference type="ARBA" id="ARBA00008072"/>
    </source>
</evidence>
<keyword evidence="9" id="KW-1185">Reference proteome</keyword>
<dbReference type="InterPro" id="IPR036291">
    <property type="entry name" value="NAD(P)-bd_dom_sf"/>
</dbReference>
<dbReference type="InterPro" id="IPR011032">
    <property type="entry name" value="GroES-like_sf"/>
</dbReference>